<dbReference type="GO" id="GO:0032196">
    <property type="term" value="P:transposition"/>
    <property type="evidence" value="ECO:0007669"/>
    <property type="project" value="TreeGrafter"/>
</dbReference>
<dbReference type="InterPro" id="IPR053392">
    <property type="entry name" value="Transposase_IS30-like"/>
</dbReference>
<evidence type="ECO:0000256" key="1">
    <source>
        <dbReference type="SAM" id="MobiDB-lite"/>
    </source>
</evidence>
<dbReference type="EMBL" id="VTOZ01000008">
    <property type="protein sequence ID" value="TYZ29462.1"/>
    <property type="molecule type" value="Genomic_DNA"/>
</dbReference>
<evidence type="ECO:0000313" key="3">
    <source>
        <dbReference type="Proteomes" id="UP000322783"/>
    </source>
</evidence>
<feature type="region of interest" description="Disordered" evidence="1">
    <location>
        <begin position="58"/>
        <end position="96"/>
    </location>
</feature>
<dbReference type="InterPro" id="IPR051917">
    <property type="entry name" value="Transposase-Integrase"/>
</dbReference>
<dbReference type="GO" id="GO:0005829">
    <property type="term" value="C:cytosol"/>
    <property type="evidence" value="ECO:0007669"/>
    <property type="project" value="TreeGrafter"/>
</dbReference>
<feature type="compositionally biased region" description="Basic residues" evidence="1">
    <location>
        <begin position="58"/>
        <end position="69"/>
    </location>
</feature>
<dbReference type="PANTHER" id="PTHR10948:SF23">
    <property type="entry name" value="TRANSPOSASE INSI FOR INSERTION SEQUENCE ELEMENT IS30A-RELATED"/>
    <property type="match status" value="1"/>
</dbReference>
<reference evidence="2 3" key="1">
    <citation type="submission" date="2019-08" db="EMBL/GenBank/DDBJ databases">
        <title>Selenomonas sp. mPRGC5 and Selenomonas sp. mPRGC8 isolated from ruminal fluid of dairy goat (Capra hircus).</title>
        <authorList>
            <person name="Poothong S."/>
            <person name="Nuengjamnong C."/>
            <person name="Tanasupawat S."/>
        </authorList>
    </citation>
    <scope>NUCLEOTIDE SEQUENCE [LARGE SCALE GENOMIC DNA]</scope>
    <source>
        <strain evidence="3">mPRGC8</strain>
    </source>
</reference>
<dbReference type="NCBIfam" id="NF033563">
    <property type="entry name" value="transpos_IS30"/>
    <property type="match status" value="1"/>
</dbReference>
<keyword evidence="3" id="KW-1185">Reference proteome</keyword>
<evidence type="ECO:0000313" key="2">
    <source>
        <dbReference type="EMBL" id="TYZ29462.1"/>
    </source>
</evidence>
<dbReference type="Proteomes" id="UP000322783">
    <property type="component" value="Unassembled WGS sequence"/>
</dbReference>
<protein>
    <submittedName>
        <fullName evidence="2">IS30 family transposase</fullName>
    </submittedName>
</protein>
<proteinExistence type="predicted"/>
<dbReference type="AlphaFoldDB" id="A0A5D6WQ67"/>
<dbReference type="PANTHER" id="PTHR10948">
    <property type="entry name" value="TRANSPOSASE"/>
    <property type="match status" value="1"/>
</dbReference>
<gene>
    <name evidence="2" type="ORF">FZ041_05490</name>
</gene>
<name>A0A5D6WQ67_9FIRM</name>
<dbReference type="GO" id="GO:0004803">
    <property type="term" value="F:transposase activity"/>
    <property type="evidence" value="ECO:0007669"/>
    <property type="project" value="TreeGrafter"/>
</dbReference>
<organism evidence="2 3">
    <name type="scientific">Selenomonas caprae</name>
    <dbReference type="NCBI Taxonomy" id="2606905"/>
    <lineage>
        <taxon>Bacteria</taxon>
        <taxon>Bacillati</taxon>
        <taxon>Bacillota</taxon>
        <taxon>Negativicutes</taxon>
        <taxon>Selenomonadales</taxon>
        <taxon>Selenomonadaceae</taxon>
        <taxon>Selenomonas</taxon>
    </lineage>
</organism>
<comment type="caution">
    <text evidence="2">The sequence shown here is derived from an EMBL/GenBank/DDBJ whole genome shotgun (WGS) entry which is preliminary data.</text>
</comment>
<accession>A0A5D6WQ67</accession>
<sequence length="119" mass="13639">MEHMKHRLLECQWSPEEIAGRLRVEYGKCIISTTTIYRAIYSGWLNAPKASTVSVIKKLRHRGKRRKKRSIEEKRGKIQISHDITERPSGAENRSEIGHWEADTVVGKQGKACLVTLVD</sequence>